<keyword evidence="1" id="KW-0547">Nucleotide-binding</keyword>
<dbReference type="InterPro" id="IPR027417">
    <property type="entry name" value="P-loop_NTPase"/>
</dbReference>
<evidence type="ECO:0000313" key="4">
    <source>
        <dbReference type="EMBL" id="KAJ6229492.1"/>
    </source>
</evidence>
<dbReference type="Pfam" id="PF00503">
    <property type="entry name" value="G-alpha"/>
    <property type="match status" value="1"/>
</dbReference>
<dbReference type="Gene3D" id="1.10.400.10">
    <property type="entry name" value="GI Alpha 1, domain 2-like"/>
    <property type="match status" value="1"/>
</dbReference>
<comment type="caution">
    <text evidence="4">The sequence shown here is derived from an EMBL/GenBank/DDBJ whole genome shotgun (WGS) entry which is preliminary data.</text>
</comment>
<dbReference type="PANTHER" id="PTHR10218:SF248">
    <property type="entry name" value="GUANINE NUCLEOTIDE-BINDING PROTEIN-LIKE ALPHA-11 SUBUNIT"/>
    <property type="match status" value="1"/>
</dbReference>
<protein>
    <submittedName>
        <fullName evidence="4">G protein alpha i subunit</fullName>
    </submittedName>
</protein>
<reference evidence="4" key="1">
    <citation type="submission" date="2022-08" db="EMBL/GenBank/DDBJ databases">
        <title>Novel sulfate-reducing endosymbionts in the free-living metamonad Anaeramoeba.</title>
        <authorList>
            <person name="Jerlstrom-Hultqvist J."/>
            <person name="Cepicka I."/>
            <person name="Gallot-Lavallee L."/>
            <person name="Salas-Leiva D."/>
            <person name="Curtis B.A."/>
            <person name="Zahonova K."/>
            <person name="Pipaliya S."/>
            <person name="Dacks J."/>
            <person name="Roger A.J."/>
        </authorList>
    </citation>
    <scope>NUCLEOTIDE SEQUENCE</scope>
    <source>
        <strain evidence="4">Schooner1</strain>
    </source>
</reference>
<dbReference type="PROSITE" id="PS51882">
    <property type="entry name" value="G_ALPHA"/>
    <property type="match status" value="1"/>
</dbReference>
<dbReference type="Gene3D" id="3.40.50.300">
    <property type="entry name" value="P-loop containing nucleotide triphosphate hydrolases"/>
    <property type="match status" value="1"/>
</dbReference>
<keyword evidence="5" id="KW-1185">Reference proteome</keyword>
<organism evidence="4 5">
    <name type="scientific">Anaeramoeba flamelloides</name>
    <dbReference type="NCBI Taxonomy" id="1746091"/>
    <lineage>
        <taxon>Eukaryota</taxon>
        <taxon>Metamonada</taxon>
        <taxon>Anaeramoebidae</taxon>
        <taxon>Anaeramoeba</taxon>
    </lineage>
</organism>
<dbReference type="CDD" id="cd00066">
    <property type="entry name" value="G-alpha"/>
    <property type="match status" value="1"/>
</dbReference>
<dbReference type="InterPro" id="IPR011025">
    <property type="entry name" value="GproteinA_insert"/>
</dbReference>
<gene>
    <name evidence="4" type="ORF">M0813_07721</name>
</gene>
<proteinExistence type="predicted"/>
<keyword evidence="3" id="KW-0807">Transducer</keyword>
<evidence type="ECO:0000256" key="3">
    <source>
        <dbReference type="ARBA" id="ARBA00023224"/>
    </source>
</evidence>
<name>A0ABQ8XA73_9EUKA</name>
<dbReference type="SUPFAM" id="SSF52540">
    <property type="entry name" value="P-loop containing nucleoside triphosphate hydrolases"/>
    <property type="match status" value="1"/>
</dbReference>
<dbReference type="EMBL" id="JAOAOG010000320">
    <property type="protein sequence ID" value="KAJ6229492.1"/>
    <property type="molecule type" value="Genomic_DNA"/>
</dbReference>
<evidence type="ECO:0000313" key="5">
    <source>
        <dbReference type="Proteomes" id="UP001150062"/>
    </source>
</evidence>
<evidence type="ECO:0000256" key="1">
    <source>
        <dbReference type="ARBA" id="ARBA00022741"/>
    </source>
</evidence>
<accession>A0ABQ8XA73</accession>
<sequence length="431" mass="51028">MGKLTFCNFSLLFHSKLKIKINKIQKKTKTFSNLFFVPNNKQKTQLIKTNSTNQRKTQNPNHYQNCNVKINLASVFCVKKGSRKTKTEKEKRKKDRTINKEIKKDRKEKENEISFLLLGTGESGKSTFVKQMQILHYDGFDEETQNHYRNAIRSQLRTNTELLVDVADTLELKLKKKTKLNVEKFLRLNEFQNEDVFLTEELADCIESIWKDKSIKKAFDERYDFQIPDSASWFLDKTGEIVNENYIPTDQDILSCRIPTTGINQIKFKIKEHNWNIIDVGGQRNERKKWLHQFEECAVLLYIVAINEYNQTLYEKEGINRLHESLNLFKKISNMVFFRHTNCVILFNKMDLFEEKIKKYDLKKCFNDYNDGNDLDSAKEFIKNKFYRVAKNKNRQIFIHFICAIQTENIKVIVRAVQTSILTKLTNTQFL</sequence>
<dbReference type="PANTHER" id="PTHR10218">
    <property type="entry name" value="GTP-BINDING PROTEIN ALPHA SUBUNIT"/>
    <property type="match status" value="1"/>
</dbReference>
<dbReference type="InterPro" id="IPR001019">
    <property type="entry name" value="Gprotein_alpha_su"/>
</dbReference>
<dbReference type="SMART" id="SM00275">
    <property type="entry name" value="G_alpha"/>
    <property type="match status" value="1"/>
</dbReference>
<keyword evidence="2" id="KW-0342">GTP-binding</keyword>
<dbReference type="Proteomes" id="UP001150062">
    <property type="component" value="Unassembled WGS sequence"/>
</dbReference>
<dbReference type="SUPFAM" id="SSF47895">
    <property type="entry name" value="Transducin (alpha subunit), insertion domain"/>
    <property type="match status" value="1"/>
</dbReference>
<evidence type="ECO:0000256" key="2">
    <source>
        <dbReference type="ARBA" id="ARBA00023134"/>
    </source>
</evidence>
<dbReference type="PRINTS" id="PR00318">
    <property type="entry name" value="GPROTEINA"/>
</dbReference>